<dbReference type="AlphaFoldDB" id="A0A0R1UXK6"/>
<dbReference type="InterPro" id="IPR035903">
    <property type="entry name" value="HesB-like_dom_sf"/>
</dbReference>
<dbReference type="Pfam" id="PF01521">
    <property type="entry name" value="Fe-S_biosyn"/>
    <property type="match status" value="1"/>
</dbReference>
<name>A0A0R1UXK6_9LACO</name>
<dbReference type="PATRIC" id="fig|1423801.4.peg.974"/>
<feature type="domain" description="Core" evidence="1">
    <location>
        <begin position="1"/>
        <end position="113"/>
    </location>
</feature>
<dbReference type="STRING" id="1423801.FD50_GL000958"/>
<reference evidence="2 3" key="1">
    <citation type="journal article" date="2015" name="Genome Announc.">
        <title>Expanding the biotechnology potential of lactobacilli through comparative genomics of 213 strains and associated genera.</title>
        <authorList>
            <person name="Sun Z."/>
            <person name="Harris H.M."/>
            <person name="McCann A."/>
            <person name="Guo C."/>
            <person name="Argimon S."/>
            <person name="Zhang W."/>
            <person name="Yang X."/>
            <person name="Jeffery I.B."/>
            <person name="Cooney J.C."/>
            <person name="Kagawa T.F."/>
            <person name="Liu W."/>
            <person name="Song Y."/>
            <person name="Salvetti E."/>
            <person name="Wrobel A."/>
            <person name="Rasinkangas P."/>
            <person name="Parkhill J."/>
            <person name="Rea M.C."/>
            <person name="O'Sullivan O."/>
            <person name="Ritari J."/>
            <person name="Douillard F.P."/>
            <person name="Paul Ross R."/>
            <person name="Yang R."/>
            <person name="Briner A.E."/>
            <person name="Felis G.E."/>
            <person name="de Vos W.M."/>
            <person name="Barrangou R."/>
            <person name="Klaenhammer T.R."/>
            <person name="Caufield P.W."/>
            <person name="Cui Y."/>
            <person name="Zhang H."/>
            <person name="O'Toole P.W."/>
        </authorList>
    </citation>
    <scope>NUCLEOTIDE SEQUENCE [LARGE SCALE GENOMIC DNA]</scope>
    <source>
        <strain evidence="2 3">DSM 16230</strain>
    </source>
</reference>
<protein>
    <recommendedName>
        <fullName evidence="1">Core domain-containing protein</fullName>
    </recommendedName>
</protein>
<dbReference type="EMBL" id="AZFQ01000044">
    <property type="protein sequence ID" value="KRL98000.1"/>
    <property type="molecule type" value="Genomic_DNA"/>
</dbReference>
<dbReference type="Proteomes" id="UP000051166">
    <property type="component" value="Unassembled WGS sequence"/>
</dbReference>
<evidence type="ECO:0000313" key="3">
    <source>
        <dbReference type="Proteomes" id="UP000051166"/>
    </source>
</evidence>
<dbReference type="SUPFAM" id="SSF89360">
    <property type="entry name" value="HesB-like domain"/>
    <property type="match status" value="1"/>
</dbReference>
<accession>A0A0R1UXK6</accession>
<organism evidence="2 3">
    <name type="scientific">Liquorilactobacillus satsumensis DSM 16230 = JCM 12392</name>
    <dbReference type="NCBI Taxonomy" id="1423801"/>
    <lineage>
        <taxon>Bacteria</taxon>
        <taxon>Bacillati</taxon>
        <taxon>Bacillota</taxon>
        <taxon>Bacilli</taxon>
        <taxon>Lactobacillales</taxon>
        <taxon>Lactobacillaceae</taxon>
        <taxon>Liquorilactobacillus</taxon>
    </lineage>
</organism>
<comment type="caution">
    <text evidence="2">The sequence shown here is derived from an EMBL/GenBank/DDBJ whole genome shotgun (WGS) entry which is preliminary data.</text>
</comment>
<sequence length="120" mass="13220">MYLKITAAAQAKLKDKIGNGNYKILLDFDDGVGSLSRVGACTLASVFRILLVDPERETHDYNQKIDSDLGPIMIKGYSDMYMDDEMKLDVNEKTQMLRLSGSNSGELTAAVNVEKVGIEV</sequence>
<dbReference type="GeneID" id="98308318"/>
<gene>
    <name evidence="2" type="ORF">FD50_GL000958</name>
</gene>
<evidence type="ECO:0000259" key="1">
    <source>
        <dbReference type="Pfam" id="PF01521"/>
    </source>
</evidence>
<evidence type="ECO:0000313" key="2">
    <source>
        <dbReference type="EMBL" id="KRL98000.1"/>
    </source>
</evidence>
<dbReference type="OrthoDB" id="2361502at2"/>
<dbReference type="Gene3D" id="2.60.300.12">
    <property type="entry name" value="HesB-like domain"/>
    <property type="match status" value="1"/>
</dbReference>
<proteinExistence type="predicted"/>
<dbReference type="InterPro" id="IPR000361">
    <property type="entry name" value="ATAP_core_dom"/>
</dbReference>
<dbReference type="RefSeq" id="WP_054757380.1">
    <property type="nucleotide sequence ID" value="NZ_AZFQ01000044.1"/>
</dbReference>
<keyword evidence="3" id="KW-1185">Reference proteome</keyword>